<dbReference type="GO" id="GO:0016020">
    <property type="term" value="C:membrane"/>
    <property type="evidence" value="ECO:0007669"/>
    <property type="project" value="UniProtKB-SubCell"/>
</dbReference>
<dbReference type="EMBL" id="QGMK01000708">
    <property type="protein sequence ID" value="TVY80324.1"/>
    <property type="molecule type" value="Genomic_DNA"/>
</dbReference>
<evidence type="ECO:0000256" key="2">
    <source>
        <dbReference type="ARBA" id="ARBA00022692"/>
    </source>
</evidence>
<keyword evidence="6" id="KW-1185">Reference proteome</keyword>
<gene>
    <name evidence="5" type="ORF">LSUE1_G004278</name>
</gene>
<accession>A0A8T9C932</accession>
<name>A0A8T9C932_9HELO</name>
<reference evidence="5 6" key="1">
    <citation type="submission" date="2018-05" db="EMBL/GenBank/DDBJ databases">
        <title>Genome sequencing and assembly of the regulated plant pathogen Lachnellula willkommii and related sister species for the development of diagnostic species identification markers.</title>
        <authorList>
            <person name="Giroux E."/>
            <person name="Bilodeau G."/>
        </authorList>
    </citation>
    <scope>NUCLEOTIDE SEQUENCE [LARGE SCALE GENOMIC DNA]</scope>
    <source>
        <strain evidence="5 6">CBS 268.59</strain>
    </source>
</reference>
<evidence type="ECO:0000313" key="6">
    <source>
        <dbReference type="Proteomes" id="UP000469558"/>
    </source>
</evidence>
<evidence type="ECO:0000256" key="4">
    <source>
        <dbReference type="ARBA" id="ARBA00023136"/>
    </source>
</evidence>
<keyword evidence="2" id="KW-0812">Transmembrane</keyword>
<proteinExistence type="predicted"/>
<comment type="caution">
    <text evidence="5">The sequence shown here is derived from an EMBL/GenBank/DDBJ whole genome shotgun (WGS) entry which is preliminary data.</text>
</comment>
<dbReference type="SUPFAM" id="SSF161084">
    <property type="entry name" value="MAPEG domain-like"/>
    <property type="match status" value="1"/>
</dbReference>
<dbReference type="Proteomes" id="UP000469558">
    <property type="component" value="Unassembled WGS sequence"/>
</dbReference>
<evidence type="ECO:0000256" key="1">
    <source>
        <dbReference type="ARBA" id="ARBA00004370"/>
    </source>
</evidence>
<organism evidence="5 6">
    <name type="scientific">Lachnellula suecica</name>
    <dbReference type="NCBI Taxonomy" id="602035"/>
    <lineage>
        <taxon>Eukaryota</taxon>
        <taxon>Fungi</taxon>
        <taxon>Dikarya</taxon>
        <taxon>Ascomycota</taxon>
        <taxon>Pezizomycotina</taxon>
        <taxon>Leotiomycetes</taxon>
        <taxon>Helotiales</taxon>
        <taxon>Lachnaceae</taxon>
        <taxon>Lachnellula</taxon>
    </lineage>
</organism>
<evidence type="ECO:0000313" key="5">
    <source>
        <dbReference type="EMBL" id="TVY80324.1"/>
    </source>
</evidence>
<comment type="subcellular location">
    <subcellularLocation>
        <location evidence="1">Membrane</location>
    </subcellularLocation>
</comment>
<keyword evidence="4" id="KW-0472">Membrane</keyword>
<protein>
    <submittedName>
        <fullName evidence="5">Uncharacterized protein</fullName>
    </submittedName>
</protein>
<dbReference type="AlphaFoldDB" id="A0A8T9C932"/>
<dbReference type="InterPro" id="IPR001129">
    <property type="entry name" value="Membr-assoc_MAPEG"/>
</dbReference>
<dbReference type="PANTHER" id="PTHR35371:SF1">
    <property type="entry name" value="BLR7753 PROTEIN"/>
    <property type="match status" value="1"/>
</dbReference>
<sequence>MASLFDTTRNFSLYAIPVAWVLAFAPHAYAASASKVFDNRSPRTYVKTLEADQTIDKATKDLIIRCEGAQSNGFENLGLFASAVVAANLAGLPAQTLNMLSGAYLVSRVAYNYLYMTNTSQSAATLRSVVFVSGVGLCWTMFIKSANILKDSAANIL</sequence>
<dbReference type="PANTHER" id="PTHR35371">
    <property type="entry name" value="INNER MEMBRANE PROTEIN"/>
    <property type="match status" value="1"/>
</dbReference>
<dbReference type="OrthoDB" id="2122304at2759"/>
<evidence type="ECO:0000256" key="3">
    <source>
        <dbReference type="ARBA" id="ARBA00022989"/>
    </source>
</evidence>
<dbReference type="InterPro" id="IPR023352">
    <property type="entry name" value="MAPEG-like_dom_sf"/>
</dbReference>
<dbReference type="Pfam" id="PF01124">
    <property type="entry name" value="MAPEG"/>
    <property type="match status" value="1"/>
</dbReference>
<dbReference type="Gene3D" id="1.20.120.550">
    <property type="entry name" value="Membrane associated eicosanoid/glutathione metabolism-like domain"/>
    <property type="match status" value="1"/>
</dbReference>
<keyword evidence="3" id="KW-1133">Transmembrane helix</keyword>